<organism evidence="1 2">
    <name type="scientific">Gordonia phage Tiamoceli</name>
    <dbReference type="NCBI Taxonomy" id="2510508"/>
    <lineage>
        <taxon>Viruses</taxon>
        <taxon>Duplodnaviria</taxon>
        <taxon>Heunggongvirae</taxon>
        <taxon>Uroviricota</taxon>
        <taxon>Caudoviricetes</taxon>
        <taxon>Stackebrandtviridae</taxon>
        <taxon>Schenleyvirinae</taxon>
        <taxon>Dexdertvirus</taxon>
        <taxon>Dexdertvirus tiamoceli</taxon>
    </lineage>
</organism>
<dbReference type="KEGG" id="vg:63025972"/>
<proteinExistence type="predicted"/>
<evidence type="ECO:0000313" key="1">
    <source>
        <dbReference type="EMBL" id="QAY16759.1"/>
    </source>
</evidence>
<reference evidence="1 2" key="1">
    <citation type="submission" date="2019-01" db="EMBL/GenBank/DDBJ databases">
        <authorList>
            <person name="Correa-Alfonzo M.C."/>
            <person name="Gonzalez-Espada L.V."/>
            <person name="Jaramillo-Canas A.J."/>
            <person name="Delgado-Cruz A.S."/>
            <person name="Delgado-Hernandez N.A."/>
            <person name="Diaz-Garcia L."/>
            <person name="Fernandez-Martinez M."/>
            <person name="Vazquez E."/>
            <person name="Rubin M.R."/>
            <person name="Garlena R.A."/>
            <person name="Russell D.A."/>
            <person name="Pope W.H."/>
            <person name="Jacobs-Sera D."/>
            <person name="Hatfull G.F."/>
        </authorList>
    </citation>
    <scope>NUCLEOTIDE SEQUENCE [LARGE SCALE GENOMIC DNA]</scope>
</reference>
<dbReference type="Proteomes" id="UP000289665">
    <property type="component" value="Segment"/>
</dbReference>
<sequence length="129" mass="14590">MTMTEPHLDEQQRDNLDTVAGVCFFAVVRALQFAAMRSKATGRNSGVKYGVPQHLVHTRADLLAAGDEWPVLLRGAWETLPVVLHGDTGPYAQVCEQYVRDLIVERRLPDRIALRRLLADRLPFWDIPV</sequence>
<name>A0A411CSD7_9CAUD</name>
<accession>A0A411CSD7</accession>
<dbReference type="RefSeq" id="YP_010001477.1">
    <property type="nucleotide sequence ID" value="NC_053211.1"/>
</dbReference>
<protein>
    <submittedName>
        <fullName evidence="1">Uncharacterized protein</fullName>
    </submittedName>
</protein>
<dbReference type="EMBL" id="MK433264">
    <property type="protein sequence ID" value="QAY16759.1"/>
    <property type="molecule type" value="Genomic_DNA"/>
</dbReference>
<evidence type="ECO:0000313" key="2">
    <source>
        <dbReference type="Proteomes" id="UP000289665"/>
    </source>
</evidence>
<gene>
    <name evidence="1" type="primary">15</name>
    <name evidence="1" type="ORF">SEA_TIAMOCELI_15</name>
</gene>
<dbReference type="GeneID" id="63025972"/>
<keyword evidence="2" id="KW-1185">Reference proteome</keyword>